<dbReference type="PANTHER" id="PTHR31307">
    <property type="entry name" value="TRIHELIX TRANSCRIPTION FACTOR ASIL2"/>
    <property type="match status" value="1"/>
</dbReference>
<dbReference type="FunFam" id="1.10.10.60:FF:000152">
    <property type="entry name" value="Trihelix transcription factor ASIL2"/>
    <property type="match status" value="1"/>
</dbReference>
<dbReference type="Pfam" id="PF13837">
    <property type="entry name" value="Myb_DNA-bind_4"/>
    <property type="match status" value="1"/>
</dbReference>
<accession>A0A2I0ACM9</accession>
<feature type="region of interest" description="Disordered" evidence="2">
    <location>
        <begin position="1"/>
        <end position="46"/>
    </location>
</feature>
<feature type="domain" description="Myb/SANT-like DNA-binding" evidence="3">
    <location>
        <begin position="45"/>
        <end position="141"/>
    </location>
</feature>
<dbReference type="InterPro" id="IPR044822">
    <property type="entry name" value="Myb_DNA-bind_4"/>
</dbReference>
<protein>
    <recommendedName>
        <fullName evidence="3">Myb/SANT-like DNA-binding domain-containing protein</fullName>
    </recommendedName>
</protein>
<dbReference type="Proteomes" id="UP000236161">
    <property type="component" value="Unassembled WGS sequence"/>
</dbReference>
<evidence type="ECO:0000313" key="5">
    <source>
        <dbReference type="Proteomes" id="UP000236161"/>
    </source>
</evidence>
<evidence type="ECO:0000313" key="4">
    <source>
        <dbReference type="EMBL" id="PKA53307.1"/>
    </source>
</evidence>
<dbReference type="EMBL" id="KZ451999">
    <property type="protein sequence ID" value="PKA53307.1"/>
    <property type="molecule type" value="Genomic_DNA"/>
</dbReference>
<dbReference type="InterPro" id="IPR044823">
    <property type="entry name" value="ASIL1/2-like"/>
</dbReference>
<feature type="coiled-coil region" evidence="1">
    <location>
        <begin position="218"/>
        <end position="245"/>
    </location>
</feature>
<dbReference type="PANTHER" id="PTHR31307:SF49">
    <property type="entry name" value="ALCOHOL DEHYDROGENASE TRANSCRIPTION FACTOR MYB_SANT-LIKE FAMILY PROTEIN"/>
    <property type="match status" value="1"/>
</dbReference>
<dbReference type="AlphaFoldDB" id="A0A2I0ACM9"/>
<dbReference type="Gene3D" id="1.10.10.60">
    <property type="entry name" value="Homeodomain-like"/>
    <property type="match status" value="1"/>
</dbReference>
<organism evidence="4 5">
    <name type="scientific">Apostasia shenzhenica</name>
    <dbReference type="NCBI Taxonomy" id="1088818"/>
    <lineage>
        <taxon>Eukaryota</taxon>
        <taxon>Viridiplantae</taxon>
        <taxon>Streptophyta</taxon>
        <taxon>Embryophyta</taxon>
        <taxon>Tracheophyta</taxon>
        <taxon>Spermatophyta</taxon>
        <taxon>Magnoliopsida</taxon>
        <taxon>Liliopsida</taxon>
        <taxon>Asparagales</taxon>
        <taxon>Orchidaceae</taxon>
        <taxon>Apostasioideae</taxon>
        <taxon>Apostasia</taxon>
    </lineage>
</organism>
<sequence length="316" mass="35263">MASPPLSPSPAAAAAAAAAASDGGRSPPLAPPSATPPSRRGLPPPCWTNDETLALIESYRDKWHAVRRGNLRAADWEEVATDVARRCARLPAATPKTSVQCRHKIEKLRKRFRSERMRSLTVRPHVPPSSSWPFFPLMESLEYPPRARSDSGSDSDYAGDVRSHHRVMSNGRGGAEGLGFSIPKAVRSRIAHASPALAVTAGVRAVKVKAEYSMNGVKPKMEEMRRRLERKRKEEREREADAVGEMVSALRMVGEGFMRMERMKMDMVREMERMKMEMELKRAQMILDSQRRIVDAFVKGLVGREKKKAKVSPPQN</sequence>
<name>A0A2I0ACM9_9ASPA</name>
<feature type="compositionally biased region" description="Low complexity" evidence="2">
    <location>
        <begin position="9"/>
        <end position="27"/>
    </location>
</feature>
<proteinExistence type="predicted"/>
<reference evidence="4 5" key="1">
    <citation type="journal article" date="2017" name="Nature">
        <title>The Apostasia genome and the evolution of orchids.</title>
        <authorList>
            <person name="Zhang G.Q."/>
            <person name="Liu K.W."/>
            <person name="Li Z."/>
            <person name="Lohaus R."/>
            <person name="Hsiao Y.Y."/>
            <person name="Niu S.C."/>
            <person name="Wang J.Y."/>
            <person name="Lin Y.C."/>
            <person name="Xu Q."/>
            <person name="Chen L.J."/>
            <person name="Yoshida K."/>
            <person name="Fujiwara S."/>
            <person name="Wang Z.W."/>
            <person name="Zhang Y.Q."/>
            <person name="Mitsuda N."/>
            <person name="Wang M."/>
            <person name="Liu G.H."/>
            <person name="Pecoraro L."/>
            <person name="Huang H.X."/>
            <person name="Xiao X.J."/>
            <person name="Lin M."/>
            <person name="Wu X.Y."/>
            <person name="Wu W.L."/>
            <person name="Chen Y.Y."/>
            <person name="Chang S.B."/>
            <person name="Sakamoto S."/>
            <person name="Ohme-Takagi M."/>
            <person name="Yagi M."/>
            <person name="Zeng S.J."/>
            <person name="Shen C.Y."/>
            <person name="Yeh C.M."/>
            <person name="Luo Y.B."/>
            <person name="Tsai W.C."/>
            <person name="Van de Peer Y."/>
            <person name="Liu Z.J."/>
        </authorList>
    </citation>
    <scope>NUCLEOTIDE SEQUENCE [LARGE SCALE GENOMIC DNA]</scope>
    <source>
        <strain evidence="5">cv. Shenzhen</strain>
        <tissue evidence="4">Stem</tissue>
    </source>
</reference>
<dbReference type="OrthoDB" id="1901794at2759"/>
<gene>
    <name evidence="4" type="ORF">AXF42_Ash010037</name>
</gene>
<evidence type="ECO:0000256" key="2">
    <source>
        <dbReference type="SAM" id="MobiDB-lite"/>
    </source>
</evidence>
<evidence type="ECO:0000259" key="3">
    <source>
        <dbReference type="Pfam" id="PF13837"/>
    </source>
</evidence>
<dbReference type="SMART" id="SM00595">
    <property type="entry name" value="MADF"/>
    <property type="match status" value="1"/>
</dbReference>
<evidence type="ECO:0000256" key="1">
    <source>
        <dbReference type="SAM" id="Coils"/>
    </source>
</evidence>
<keyword evidence="5" id="KW-1185">Reference proteome</keyword>
<keyword evidence="1" id="KW-0175">Coiled coil</keyword>
<dbReference type="STRING" id="1088818.A0A2I0ACM9"/>